<gene>
    <name evidence="1" type="ORF">LCGC14_2178730</name>
</gene>
<evidence type="ECO:0000313" key="1">
    <source>
        <dbReference type="EMBL" id="KKL63070.1"/>
    </source>
</evidence>
<feature type="non-terminal residue" evidence="1">
    <location>
        <position position="1"/>
    </location>
</feature>
<sequence length="38" mass="4668">DQQERFIRWTKGINAIKKEYLKSSYYLLKRSIAHNKQL</sequence>
<organism evidence="1">
    <name type="scientific">marine sediment metagenome</name>
    <dbReference type="NCBI Taxonomy" id="412755"/>
    <lineage>
        <taxon>unclassified sequences</taxon>
        <taxon>metagenomes</taxon>
        <taxon>ecological metagenomes</taxon>
    </lineage>
</organism>
<name>A0A0F9G0E9_9ZZZZ</name>
<dbReference type="AlphaFoldDB" id="A0A0F9G0E9"/>
<reference evidence="1" key="1">
    <citation type="journal article" date="2015" name="Nature">
        <title>Complex archaea that bridge the gap between prokaryotes and eukaryotes.</title>
        <authorList>
            <person name="Spang A."/>
            <person name="Saw J.H."/>
            <person name="Jorgensen S.L."/>
            <person name="Zaremba-Niedzwiedzka K."/>
            <person name="Martijn J."/>
            <person name="Lind A.E."/>
            <person name="van Eijk R."/>
            <person name="Schleper C."/>
            <person name="Guy L."/>
            <person name="Ettema T.J."/>
        </authorList>
    </citation>
    <scope>NUCLEOTIDE SEQUENCE</scope>
</reference>
<dbReference type="EMBL" id="LAZR01028288">
    <property type="protein sequence ID" value="KKL63070.1"/>
    <property type="molecule type" value="Genomic_DNA"/>
</dbReference>
<comment type="caution">
    <text evidence="1">The sequence shown here is derived from an EMBL/GenBank/DDBJ whole genome shotgun (WGS) entry which is preliminary data.</text>
</comment>
<accession>A0A0F9G0E9</accession>
<protein>
    <submittedName>
        <fullName evidence="1">Uncharacterized protein</fullName>
    </submittedName>
</protein>
<proteinExistence type="predicted"/>